<evidence type="ECO:0000256" key="4">
    <source>
        <dbReference type="ARBA" id="ARBA00022827"/>
    </source>
</evidence>
<keyword evidence="10" id="KW-1185">Reference proteome</keyword>
<feature type="domain" description="Acyl-CoA dehydrogenase/oxidase C-terminal" evidence="6">
    <location>
        <begin position="272"/>
        <end position="400"/>
    </location>
</feature>
<comment type="similarity">
    <text evidence="2 5">Belongs to the acyl-CoA dehydrogenase family.</text>
</comment>
<evidence type="ECO:0000256" key="2">
    <source>
        <dbReference type="ARBA" id="ARBA00009347"/>
    </source>
</evidence>
<dbReference type="Proteomes" id="UP000621386">
    <property type="component" value="Unassembled WGS sequence"/>
</dbReference>
<reference evidence="9 10" key="1">
    <citation type="submission" date="2021-01" db="EMBL/GenBank/DDBJ databases">
        <title>WGS of actinomycetes isolated from Thailand.</title>
        <authorList>
            <person name="Thawai C."/>
        </authorList>
    </citation>
    <scope>NUCLEOTIDE SEQUENCE [LARGE SCALE GENOMIC DNA]</scope>
    <source>
        <strain evidence="9 10">CH5-8</strain>
    </source>
</reference>
<sequence length="555" mass="59345">MTVSVLQEMSRGGFPWDRLRSFPRQSEADRRAGDEAVRAMTRVLDTHVPDGLDGRSELPGGLLDALHEAGFLAMLLPREDGGLALSDYNGFRVLETAAERAPAISMLLSAHNALGPIAFLPAVPDGELRELLAKHVAAGTVGALASTEPEGAGNTGRSTVARPTADGSGYLLTGEKMFITNGAAAGLVAVTATVEGGGDGDQVGLFFVELPAEGFEVVAHHAFMGLHATPISHLRLTEVFVPAGHTLPAQAEWRRASPYAEIHALARVYVTSAPSMALARRCLEWSRSFVAERAVDGRELASYEAIRQLLAESVADVYAMDSAVRWAMLHTDATALNWERDALKNLTSMTAWRVVDRTVSLLGARGYETADSKAARGLAPHPVEQAQREIRGMRVAGGVDFNLDRYLAARMLAGYYRDGGQVLPGTDGALDAGALSPGNRAHLEAVREDVGRLARICRELTGAQPAAELLERQQTLIAVNRIATELFTMAVVLARAAQADEQHEPNAQDLAAVVCDGARARLAPLWEQVAEEPPAAYGRLVRALLDGAPDHLLHP</sequence>
<proteinExistence type="inferred from homology"/>
<evidence type="ECO:0000313" key="9">
    <source>
        <dbReference type="EMBL" id="MBL1103939.1"/>
    </source>
</evidence>
<evidence type="ECO:0000313" key="10">
    <source>
        <dbReference type="Proteomes" id="UP000621386"/>
    </source>
</evidence>
<dbReference type="Gene3D" id="1.20.140.10">
    <property type="entry name" value="Butyryl-CoA Dehydrogenase, subunit A, domain 3"/>
    <property type="match status" value="2"/>
</dbReference>
<evidence type="ECO:0000259" key="8">
    <source>
        <dbReference type="Pfam" id="PF02771"/>
    </source>
</evidence>
<evidence type="ECO:0000256" key="3">
    <source>
        <dbReference type="ARBA" id="ARBA00022630"/>
    </source>
</evidence>
<evidence type="ECO:0000259" key="6">
    <source>
        <dbReference type="Pfam" id="PF00441"/>
    </source>
</evidence>
<dbReference type="InterPro" id="IPR037069">
    <property type="entry name" value="AcylCoA_DH/ox_N_sf"/>
</dbReference>
<gene>
    <name evidence="9" type="ORF">JK361_04850</name>
</gene>
<dbReference type="Pfam" id="PF02771">
    <property type="entry name" value="Acyl-CoA_dh_N"/>
    <property type="match status" value="1"/>
</dbReference>
<feature type="domain" description="Acyl-CoA dehydrogenase/oxidase N-terminal" evidence="8">
    <location>
        <begin position="47"/>
        <end position="116"/>
    </location>
</feature>
<dbReference type="Pfam" id="PF00441">
    <property type="entry name" value="Acyl-CoA_dh_1"/>
    <property type="match status" value="1"/>
</dbReference>
<name>A0ABS1NV01_9ACTN</name>
<dbReference type="InterPro" id="IPR036250">
    <property type="entry name" value="AcylCo_DH-like_C"/>
</dbReference>
<dbReference type="PANTHER" id="PTHR43884:SF19">
    <property type="entry name" value="ACYL-COA DEHYDROGENASE FADE4-RELATED"/>
    <property type="match status" value="1"/>
</dbReference>
<keyword evidence="5" id="KW-0560">Oxidoreductase</keyword>
<evidence type="ECO:0000256" key="5">
    <source>
        <dbReference type="RuleBase" id="RU362125"/>
    </source>
</evidence>
<dbReference type="InterPro" id="IPR006091">
    <property type="entry name" value="Acyl-CoA_Oxase/DH_mid-dom"/>
</dbReference>
<comment type="caution">
    <text evidence="9">The sequence shown here is derived from an EMBL/GenBank/DDBJ whole genome shotgun (WGS) entry which is preliminary data.</text>
</comment>
<protein>
    <submittedName>
        <fullName evidence="9">Acyl-CoA dehydrogenase family protein</fullName>
    </submittedName>
</protein>
<dbReference type="InterPro" id="IPR046373">
    <property type="entry name" value="Acyl-CoA_Oxase/DH_mid-dom_sf"/>
</dbReference>
<dbReference type="SUPFAM" id="SSF56645">
    <property type="entry name" value="Acyl-CoA dehydrogenase NM domain-like"/>
    <property type="match status" value="1"/>
</dbReference>
<evidence type="ECO:0000259" key="7">
    <source>
        <dbReference type="Pfam" id="PF02770"/>
    </source>
</evidence>
<dbReference type="CDD" id="cd00567">
    <property type="entry name" value="ACAD"/>
    <property type="match status" value="1"/>
</dbReference>
<dbReference type="InterPro" id="IPR009075">
    <property type="entry name" value="AcylCo_DH/oxidase_C"/>
</dbReference>
<dbReference type="SUPFAM" id="SSF47203">
    <property type="entry name" value="Acyl-CoA dehydrogenase C-terminal domain-like"/>
    <property type="match status" value="1"/>
</dbReference>
<dbReference type="Gene3D" id="2.40.110.10">
    <property type="entry name" value="Butyryl-CoA Dehydrogenase, subunit A, domain 2"/>
    <property type="match status" value="1"/>
</dbReference>
<dbReference type="RefSeq" id="WP_201814399.1">
    <property type="nucleotide sequence ID" value="NZ_JAERRH010000002.1"/>
</dbReference>
<dbReference type="InterPro" id="IPR013786">
    <property type="entry name" value="AcylCoA_DH/ox_N"/>
</dbReference>
<keyword evidence="4 5" id="KW-0274">FAD</keyword>
<accession>A0ABS1NV01</accession>
<evidence type="ECO:0000256" key="1">
    <source>
        <dbReference type="ARBA" id="ARBA00001974"/>
    </source>
</evidence>
<dbReference type="Pfam" id="PF02770">
    <property type="entry name" value="Acyl-CoA_dh_M"/>
    <property type="match status" value="1"/>
</dbReference>
<dbReference type="Gene3D" id="1.10.540.10">
    <property type="entry name" value="Acyl-CoA dehydrogenase/oxidase, N-terminal domain"/>
    <property type="match status" value="1"/>
</dbReference>
<keyword evidence="3 5" id="KW-0285">Flavoprotein</keyword>
<comment type="cofactor">
    <cofactor evidence="1 5">
        <name>FAD</name>
        <dbReference type="ChEBI" id="CHEBI:57692"/>
    </cofactor>
</comment>
<dbReference type="InterPro" id="IPR009100">
    <property type="entry name" value="AcylCoA_DH/oxidase_NM_dom_sf"/>
</dbReference>
<dbReference type="EMBL" id="JAERRH010000002">
    <property type="protein sequence ID" value="MBL1103939.1"/>
    <property type="molecule type" value="Genomic_DNA"/>
</dbReference>
<feature type="domain" description="Acyl-CoA oxidase/dehydrogenase middle" evidence="7">
    <location>
        <begin position="143"/>
        <end position="239"/>
    </location>
</feature>
<dbReference type="PANTHER" id="PTHR43884">
    <property type="entry name" value="ACYL-COA DEHYDROGENASE"/>
    <property type="match status" value="1"/>
</dbReference>
<organism evidence="9 10">
    <name type="scientific">Streptomyces musisoli</name>
    <dbReference type="NCBI Taxonomy" id="2802280"/>
    <lineage>
        <taxon>Bacteria</taxon>
        <taxon>Bacillati</taxon>
        <taxon>Actinomycetota</taxon>
        <taxon>Actinomycetes</taxon>
        <taxon>Kitasatosporales</taxon>
        <taxon>Streptomycetaceae</taxon>
        <taxon>Streptomyces</taxon>
    </lineage>
</organism>